<dbReference type="InterPro" id="IPR004358">
    <property type="entry name" value="Sig_transdc_His_kin-like_C"/>
</dbReference>
<evidence type="ECO:0000259" key="10">
    <source>
        <dbReference type="PROSITE" id="PS50109"/>
    </source>
</evidence>
<dbReference type="InterPro" id="IPR003594">
    <property type="entry name" value="HATPase_dom"/>
</dbReference>
<dbReference type="GO" id="GO:0004673">
    <property type="term" value="F:protein histidine kinase activity"/>
    <property type="evidence" value="ECO:0007669"/>
    <property type="project" value="UniProtKB-EC"/>
</dbReference>
<feature type="domain" description="Histidine kinase" evidence="10">
    <location>
        <begin position="1"/>
        <end position="185"/>
    </location>
</feature>
<dbReference type="Pfam" id="PF02518">
    <property type="entry name" value="HATPase_c"/>
    <property type="match status" value="1"/>
</dbReference>
<dbReference type="InterPro" id="IPR036890">
    <property type="entry name" value="HATPase_C_sf"/>
</dbReference>
<dbReference type="GO" id="GO:0005886">
    <property type="term" value="C:plasma membrane"/>
    <property type="evidence" value="ECO:0007669"/>
    <property type="project" value="TreeGrafter"/>
</dbReference>
<comment type="caution">
    <text evidence="11">The sequence shown here is derived from an EMBL/GenBank/DDBJ whole genome shotgun (WGS) entry which is preliminary data.</text>
</comment>
<dbReference type="PANTHER" id="PTHR45436:SF8">
    <property type="entry name" value="HISTIDINE KINASE"/>
    <property type="match status" value="1"/>
</dbReference>
<dbReference type="PROSITE" id="PS50109">
    <property type="entry name" value="HIS_KIN"/>
    <property type="match status" value="1"/>
</dbReference>
<gene>
    <name evidence="11" type="ORF">ElyMa_006539500</name>
</gene>
<evidence type="ECO:0000256" key="8">
    <source>
        <dbReference type="ARBA" id="ARBA00022989"/>
    </source>
</evidence>
<evidence type="ECO:0000256" key="7">
    <source>
        <dbReference type="ARBA" id="ARBA00022777"/>
    </source>
</evidence>
<organism evidence="11 12">
    <name type="scientific">Elysia marginata</name>
    <dbReference type="NCBI Taxonomy" id="1093978"/>
    <lineage>
        <taxon>Eukaryota</taxon>
        <taxon>Metazoa</taxon>
        <taxon>Spiralia</taxon>
        <taxon>Lophotrochozoa</taxon>
        <taxon>Mollusca</taxon>
        <taxon>Gastropoda</taxon>
        <taxon>Heterobranchia</taxon>
        <taxon>Euthyneura</taxon>
        <taxon>Panpulmonata</taxon>
        <taxon>Sacoglossa</taxon>
        <taxon>Placobranchoidea</taxon>
        <taxon>Plakobranchidae</taxon>
        <taxon>Elysia</taxon>
    </lineage>
</organism>
<keyword evidence="5" id="KW-0808">Transferase</keyword>
<dbReference type="AlphaFoldDB" id="A0AAV4I752"/>
<dbReference type="GO" id="GO:0000160">
    <property type="term" value="P:phosphorelay signal transduction system"/>
    <property type="evidence" value="ECO:0007669"/>
    <property type="project" value="TreeGrafter"/>
</dbReference>
<evidence type="ECO:0000256" key="2">
    <source>
        <dbReference type="ARBA" id="ARBA00004370"/>
    </source>
</evidence>
<keyword evidence="12" id="KW-1185">Reference proteome</keyword>
<dbReference type="EMBL" id="BMAT01013139">
    <property type="protein sequence ID" value="GFS06254.1"/>
    <property type="molecule type" value="Genomic_DNA"/>
</dbReference>
<comment type="catalytic activity">
    <reaction evidence="1">
        <text>ATP + protein L-histidine = ADP + protein N-phospho-L-histidine.</text>
        <dbReference type="EC" id="2.7.13.3"/>
    </reaction>
</comment>
<dbReference type="Gene3D" id="3.30.565.10">
    <property type="entry name" value="Histidine kinase-like ATPase, C-terminal domain"/>
    <property type="match status" value="1"/>
</dbReference>
<evidence type="ECO:0000256" key="5">
    <source>
        <dbReference type="ARBA" id="ARBA00022679"/>
    </source>
</evidence>
<accession>A0AAV4I752</accession>
<dbReference type="EC" id="2.7.13.3" evidence="3"/>
<evidence type="ECO:0000313" key="11">
    <source>
        <dbReference type="EMBL" id="GFS06254.1"/>
    </source>
</evidence>
<dbReference type="Proteomes" id="UP000762676">
    <property type="component" value="Unassembled WGS sequence"/>
</dbReference>
<dbReference type="PANTHER" id="PTHR45436">
    <property type="entry name" value="SENSOR HISTIDINE KINASE YKOH"/>
    <property type="match status" value="1"/>
</dbReference>
<keyword evidence="6" id="KW-0812">Transmembrane</keyword>
<comment type="subcellular location">
    <subcellularLocation>
        <location evidence="2">Membrane</location>
    </subcellularLocation>
</comment>
<keyword evidence="9" id="KW-0472">Membrane</keyword>
<keyword evidence="4" id="KW-0597">Phosphoprotein</keyword>
<dbReference type="InterPro" id="IPR050428">
    <property type="entry name" value="TCS_sensor_his_kinase"/>
</dbReference>
<dbReference type="PRINTS" id="PR00344">
    <property type="entry name" value="BCTRLSENSOR"/>
</dbReference>
<evidence type="ECO:0000256" key="3">
    <source>
        <dbReference type="ARBA" id="ARBA00012438"/>
    </source>
</evidence>
<evidence type="ECO:0000313" key="12">
    <source>
        <dbReference type="Proteomes" id="UP000762676"/>
    </source>
</evidence>
<proteinExistence type="predicted"/>
<keyword evidence="7 11" id="KW-0418">Kinase</keyword>
<evidence type="ECO:0000256" key="6">
    <source>
        <dbReference type="ARBA" id="ARBA00022692"/>
    </source>
</evidence>
<dbReference type="SMART" id="SM00387">
    <property type="entry name" value="HATPase_c"/>
    <property type="match status" value="1"/>
</dbReference>
<feature type="non-terminal residue" evidence="11">
    <location>
        <position position="1"/>
    </location>
</feature>
<name>A0AAV4I752_9GAST</name>
<evidence type="ECO:0000256" key="9">
    <source>
        <dbReference type="ARBA" id="ARBA00023136"/>
    </source>
</evidence>
<evidence type="ECO:0000256" key="1">
    <source>
        <dbReference type="ARBA" id="ARBA00000085"/>
    </source>
</evidence>
<evidence type="ECO:0000256" key="4">
    <source>
        <dbReference type="ARBA" id="ARBA00022553"/>
    </source>
</evidence>
<dbReference type="SUPFAM" id="SSF55874">
    <property type="entry name" value="ATPase domain of HSP90 chaperone/DNA topoisomerase II/histidine kinase"/>
    <property type="match status" value="1"/>
</dbReference>
<dbReference type="InterPro" id="IPR005467">
    <property type="entry name" value="His_kinase_dom"/>
</dbReference>
<protein>
    <recommendedName>
        <fullName evidence="3">histidine kinase</fullName>
        <ecNumber evidence="3">2.7.13.3</ecNumber>
    </recommendedName>
</protein>
<reference evidence="11 12" key="1">
    <citation type="journal article" date="2021" name="Elife">
        <title>Chloroplast acquisition without the gene transfer in kleptoplastic sea slugs, Plakobranchus ocellatus.</title>
        <authorList>
            <person name="Maeda T."/>
            <person name="Takahashi S."/>
            <person name="Yoshida T."/>
            <person name="Shimamura S."/>
            <person name="Takaki Y."/>
            <person name="Nagai Y."/>
            <person name="Toyoda A."/>
            <person name="Suzuki Y."/>
            <person name="Arimoto A."/>
            <person name="Ishii H."/>
            <person name="Satoh N."/>
            <person name="Nishiyama T."/>
            <person name="Hasebe M."/>
            <person name="Maruyama T."/>
            <person name="Minagawa J."/>
            <person name="Obokata J."/>
            <person name="Shigenobu S."/>
        </authorList>
    </citation>
    <scope>NUCLEOTIDE SEQUENCE [LARGE SCALE GENOMIC DNA]</scope>
</reference>
<keyword evidence="8" id="KW-1133">Transmembrane helix</keyword>
<sequence>QPEDSPLGDELEITLSELDQILATFQAILELSRLEQGTSHRHFETLSMRELWQDVIELAEPQAEEKQQTIALHHNDDFQTDGDRSLLFRMCYNLLDNAIKYSPEKSGIDITINGHGWSIADQGPGISDEEKQKVFRRLYRIDSSRTLPGYGLGLSLAQAVARLHSAQIALTDNHPGLKVIITFPA</sequence>